<gene>
    <name evidence="2" type="ORF">CALVIDRAFT_500830</name>
</gene>
<dbReference type="AlphaFoldDB" id="A0A167KMZ1"/>
<dbReference type="GO" id="GO:0005768">
    <property type="term" value="C:endosome"/>
    <property type="evidence" value="ECO:0007669"/>
    <property type="project" value="TreeGrafter"/>
</dbReference>
<dbReference type="GO" id="GO:0007034">
    <property type="term" value="P:vacuolar transport"/>
    <property type="evidence" value="ECO:0007669"/>
    <property type="project" value="TreeGrafter"/>
</dbReference>
<dbReference type="PANTHER" id="PTHR28218:SF1">
    <property type="entry name" value="VPS4-ASSOCIATED PROTEIN 1"/>
    <property type="match status" value="1"/>
</dbReference>
<sequence>MSFQNLYYERAVATPRPCAVCLRPTTIVLSTMGNVDFIYTCERHLTDPGFASKLPEAGALPTPKAPVDDELVKEVKEEWEEKQRRKKEKEDKDQKEKDKDKKDEKGKDKKASTPTSPSPPVTPSAPAAPTHQKYVLHRSIFAARQLEHRKRRQAREAKEVAPRLPGVP</sequence>
<accession>A0A167KMZ1</accession>
<dbReference type="Proteomes" id="UP000076738">
    <property type="component" value="Unassembled WGS sequence"/>
</dbReference>
<feature type="region of interest" description="Disordered" evidence="1">
    <location>
        <begin position="55"/>
        <end position="168"/>
    </location>
</feature>
<dbReference type="Pfam" id="PF08432">
    <property type="entry name" value="Vfa1"/>
    <property type="match status" value="1"/>
</dbReference>
<protein>
    <submittedName>
        <fullName evidence="2">DUF1742-domain-containing protein</fullName>
    </submittedName>
</protein>
<name>A0A167KMZ1_CALVF</name>
<evidence type="ECO:0000313" key="2">
    <source>
        <dbReference type="EMBL" id="KZO94816.1"/>
    </source>
</evidence>
<dbReference type="OrthoDB" id="2158714at2759"/>
<feature type="non-terminal residue" evidence="2">
    <location>
        <position position="168"/>
    </location>
</feature>
<dbReference type="STRING" id="1330018.A0A167KMZ1"/>
<organism evidence="2 3">
    <name type="scientific">Calocera viscosa (strain TUFC12733)</name>
    <dbReference type="NCBI Taxonomy" id="1330018"/>
    <lineage>
        <taxon>Eukaryota</taxon>
        <taxon>Fungi</taxon>
        <taxon>Dikarya</taxon>
        <taxon>Basidiomycota</taxon>
        <taxon>Agaricomycotina</taxon>
        <taxon>Dacrymycetes</taxon>
        <taxon>Dacrymycetales</taxon>
        <taxon>Dacrymycetaceae</taxon>
        <taxon>Calocera</taxon>
    </lineage>
</organism>
<proteinExistence type="predicted"/>
<dbReference type="InterPro" id="IPR013640">
    <property type="entry name" value="Vfa1"/>
</dbReference>
<dbReference type="PANTHER" id="PTHR28218">
    <property type="entry name" value="VPS4-ASSOCIATED PROTEIN 1"/>
    <property type="match status" value="1"/>
</dbReference>
<evidence type="ECO:0000313" key="3">
    <source>
        <dbReference type="Proteomes" id="UP000076738"/>
    </source>
</evidence>
<feature type="compositionally biased region" description="Basic and acidic residues" evidence="1">
    <location>
        <begin position="66"/>
        <end position="111"/>
    </location>
</feature>
<evidence type="ECO:0000256" key="1">
    <source>
        <dbReference type="SAM" id="MobiDB-lite"/>
    </source>
</evidence>
<reference evidence="2 3" key="1">
    <citation type="journal article" date="2016" name="Mol. Biol. Evol.">
        <title>Comparative Genomics of Early-Diverging Mushroom-Forming Fungi Provides Insights into the Origins of Lignocellulose Decay Capabilities.</title>
        <authorList>
            <person name="Nagy L.G."/>
            <person name="Riley R."/>
            <person name="Tritt A."/>
            <person name="Adam C."/>
            <person name="Daum C."/>
            <person name="Floudas D."/>
            <person name="Sun H."/>
            <person name="Yadav J.S."/>
            <person name="Pangilinan J."/>
            <person name="Larsson K.H."/>
            <person name="Matsuura K."/>
            <person name="Barry K."/>
            <person name="Labutti K."/>
            <person name="Kuo R."/>
            <person name="Ohm R.A."/>
            <person name="Bhattacharya S.S."/>
            <person name="Shirouzu T."/>
            <person name="Yoshinaga Y."/>
            <person name="Martin F.M."/>
            <person name="Grigoriev I.V."/>
            <person name="Hibbett D.S."/>
        </authorList>
    </citation>
    <scope>NUCLEOTIDE SEQUENCE [LARGE SCALE GENOMIC DNA]</scope>
    <source>
        <strain evidence="2 3">TUFC12733</strain>
    </source>
</reference>
<keyword evidence="3" id="KW-1185">Reference proteome</keyword>
<dbReference type="EMBL" id="KV417292">
    <property type="protein sequence ID" value="KZO94816.1"/>
    <property type="molecule type" value="Genomic_DNA"/>
</dbReference>